<feature type="domain" description="HTH cro/C1-type" evidence="1">
    <location>
        <begin position="27"/>
        <end position="73"/>
    </location>
</feature>
<dbReference type="PROSITE" id="PS50943">
    <property type="entry name" value="HTH_CROC1"/>
    <property type="match status" value="1"/>
</dbReference>
<evidence type="ECO:0000313" key="3">
    <source>
        <dbReference type="Proteomes" id="UP000680706"/>
    </source>
</evidence>
<organism evidence="2 3">
    <name type="scientific">Pseudovibrio brasiliensis</name>
    <dbReference type="NCBI Taxonomy" id="1898042"/>
    <lineage>
        <taxon>Bacteria</taxon>
        <taxon>Pseudomonadati</taxon>
        <taxon>Pseudomonadota</taxon>
        <taxon>Alphaproteobacteria</taxon>
        <taxon>Hyphomicrobiales</taxon>
        <taxon>Stappiaceae</taxon>
        <taxon>Pseudovibrio</taxon>
    </lineage>
</organism>
<evidence type="ECO:0000259" key="1">
    <source>
        <dbReference type="PROSITE" id="PS50943"/>
    </source>
</evidence>
<dbReference type="Proteomes" id="UP000680706">
    <property type="component" value="Chromosome"/>
</dbReference>
<dbReference type="InterPro" id="IPR001387">
    <property type="entry name" value="Cro/C1-type_HTH"/>
</dbReference>
<keyword evidence="3" id="KW-1185">Reference proteome</keyword>
<dbReference type="SUPFAM" id="SSF47413">
    <property type="entry name" value="lambda repressor-like DNA-binding domains"/>
    <property type="match status" value="1"/>
</dbReference>
<dbReference type="RefSeq" id="WP_075698832.1">
    <property type="nucleotide sequence ID" value="NZ_CP074126.1"/>
</dbReference>
<proteinExistence type="predicted"/>
<protein>
    <submittedName>
        <fullName evidence="2">Helix-turn-helix transcriptional regulator</fullName>
    </submittedName>
</protein>
<reference evidence="2 3" key="1">
    <citation type="journal article" date="2021" name="Angew. Chem. Int. Ed. Engl.">
        <title>A novel family of nonribosomal peptides modulate collective behavior in Pseudovibrio bacteria isolated from marine sponges.</title>
        <authorList>
            <person name="Ioca L.P."/>
            <person name="Dai Y."/>
            <person name="Kunakom S."/>
            <person name="Diaz-Espinosa J."/>
            <person name="Krunic A."/>
            <person name="Crnkovic C.M."/>
            <person name="Orjala J."/>
            <person name="Sanchez L.M."/>
            <person name="Ferreira A.G."/>
            <person name="Berlinck R.G.S."/>
            <person name="Eustaquio A.S."/>
        </authorList>
    </citation>
    <scope>NUCLEOTIDE SEQUENCE [LARGE SCALE GENOMIC DNA]</scope>
    <source>
        <strain evidence="2 3">Ab134</strain>
    </source>
</reference>
<sequence length="110" mass="12167">MTKKLKNISGPFADIAIRLRAVETYVGMSQKEFSESAGVQQKSMSQWQSGDFRISIQGALKLRERYGISLDFIYCGNIDALPTRMANELSSILRDSNSSKSNDSGDLQAP</sequence>
<gene>
    <name evidence="2" type="ORF">KGB56_13905</name>
</gene>
<name>A0ABX8AHE4_9HYPH</name>
<accession>A0ABX8AHE4</accession>
<dbReference type="EMBL" id="CP074126">
    <property type="protein sequence ID" value="QUS54485.1"/>
    <property type="molecule type" value="Genomic_DNA"/>
</dbReference>
<dbReference type="Gene3D" id="1.10.260.40">
    <property type="entry name" value="lambda repressor-like DNA-binding domains"/>
    <property type="match status" value="1"/>
</dbReference>
<evidence type="ECO:0000313" key="2">
    <source>
        <dbReference type="EMBL" id="QUS54485.1"/>
    </source>
</evidence>
<dbReference type="CDD" id="cd00093">
    <property type="entry name" value="HTH_XRE"/>
    <property type="match status" value="1"/>
</dbReference>
<dbReference type="InterPro" id="IPR010982">
    <property type="entry name" value="Lambda_DNA-bd_dom_sf"/>
</dbReference>